<keyword evidence="1" id="KW-1133">Transmembrane helix</keyword>
<evidence type="ECO:0000256" key="1">
    <source>
        <dbReference type="SAM" id="Phobius"/>
    </source>
</evidence>
<reference evidence="2" key="2">
    <citation type="submission" date="2020-05" db="UniProtKB">
        <authorList>
            <consortium name="EnsemblMetazoa"/>
        </authorList>
    </citation>
    <scope>IDENTIFICATION</scope>
    <source>
        <strain evidence="2">IAEA</strain>
    </source>
</reference>
<dbReference type="AlphaFoldDB" id="A0A1A9X4B1"/>
<evidence type="ECO:0000313" key="3">
    <source>
        <dbReference type="Proteomes" id="UP000091820"/>
    </source>
</evidence>
<name>A0A1A9X4B1_9MUSC</name>
<feature type="transmembrane region" description="Helical" evidence="1">
    <location>
        <begin position="42"/>
        <end position="60"/>
    </location>
</feature>
<keyword evidence="1" id="KW-0472">Membrane</keyword>
<dbReference type="EnsemblMetazoa" id="GBRI043699-RA">
    <property type="protein sequence ID" value="GBRI043699-PA"/>
    <property type="gene ID" value="GBRI043699"/>
</dbReference>
<protein>
    <submittedName>
        <fullName evidence="2">Uncharacterized protein</fullName>
    </submittedName>
</protein>
<dbReference type="Proteomes" id="UP000091820">
    <property type="component" value="Unassembled WGS sequence"/>
</dbReference>
<proteinExistence type="predicted"/>
<organism evidence="2 3">
    <name type="scientific">Glossina brevipalpis</name>
    <dbReference type="NCBI Taxonomy" id="37001"/>
    <lineage>
        <taxon>Eukaryota</taxon>
        <taxon>Metazoa</taxon>
        <taxon>Ecdysozoa</taxon>
        <taxon>Arthropoda</taxon>
        <taxon>Hexapoda</taxon>
        <taxon>Insecta</taxon>
        <taxon>Pterygota</taxon>
        <taxon>Neoptera</taxon>
        <taxon>Endopterygota</taxon>
        <taxon>Diptera</taxon>
        <taxon>Brachycera</taxon>
        <taxon>Muscomorpha</taxon>
        <taxon>Hippoboscoidea</taxon>
        <taxon>Glossinidae</taxon>
        <taxon>Glossina</taxon>
    </lineage>
</organism>
<sequence>MKRWGQGCFVLGLYLCLGYHIEGLYRIENVSKQCKIICYQKTYVILAGLLALPIFIGNSFQRQPKPYQYSIFFWEFAKHTSLDVKYSSVSSEKHCNSKYPCDFKERFHYEENQATTNLNHRNGKIIKVQVRSKQN</sequence>
<keyword evidence="3" id="KW-1185">Reference proteome</keyword>
<dbReference type="VEuPathDB" id="VectorBase:GBRI043699"/>
<evidence type="ECO:0000313" key="2">
    <source>
        <dbReference type="EnsemblMetazoa" id="GBRI043699-PA"/>
    </source>
</evidence>
<keyword evidence="1" id="KW-0812">Transmembrane</keyword>
<reference evidence="3" key="1">
    <citation type="submission" date="2014-03" db="EMBL/GenBank/DDBJ databases">
        <authorList>
            <person name="Aksoy S."/>
            <person name="Warren W."/>
            <person name="Wilson R.K."/>
        </authorList>
    </citation>
    <scope>NUCLEOTIDE SEQUENCE [LARGE SCALE GENOMIC DNA]</scope>
    <source>
        <strain evidence="3">IAEA</strain>
    </source>
</reference>
<accession>A0A1A9X4B1</accession>